<accession>A0ABQ6K5B7</accession>
<feature type="domain" description="Beta-mannosidase-like galactose-binding" evidence="8">
    <location>
        <begin position="2"/>
        <end position="97"/>
    </location>
</feature>
<dbReference type="PANTHER" id="PTHR43730:SF1">
    <property type="entry name" value="BETA-MANNOSIDASE"/>
    <property type="match status" value="1"/>
</dbReference>
<dbReference type="SUPFAM" id="SSF49785">
    <property type="entry name" value="Galactose-binding domain-like"/>
    <property type="match status" value="1"/>
</dbReference>
<keyword evidence="5" id="KW-0326">Glycosidase</keyword>
<dbReference type="Gene3D" id="3.20.20.80">
    <property type="entry name" value="Glycosidases"/>
    <property type="match status" value="1"/>
</dbReference>
<dbReference type="Pfam" id="PF00703">
    <property type="entry name" value="Glyco_hydro_2"/>
    <property type="match status" value="1"/>
</dbReference>
<dbReference type="PANTHER" id="PTHR43730">
    <property type="entry name" value="BETA-MANNOSIDASE"/>
    <property type="match status" value="1"/>
</dbReference>
<dbReference type="InterPro" id="IPR036156">
    <property type="entry name" value="Beta-gal/glucu_dom_sf"/>
</dbReference>
<dbReference type="InterPro" id="IPR054593">
    <property type="entry name" value="Beta-mannosidase-like_N2"/>
</dbReference>
<dbReference type="InterPro" id="IPR006102">
    <property type="entry name" value="Ig-like_GH2"/>
</dbReference>
<comment type="catalytic activity">
    <reaction evidence="1">
        <text>Hydrolysis of terminal, non-reducing beta-D-mannose residues in beta-D-mannosides.</text>
        <dbReference type="EC" id="3.2.1.25"/>
    </reaction>
</comment>
<evidence type="ECO:0000256" key="4">
    <source>
        <dbReference type="ARBA" id="ARBA00022801"/>
    </source>
</evidence>
<feature type="region of interest" description="Disordered" evidence="6">
    <location>
        <begin position="725"/>
        <end position="817"/>
    </location>
</feature>
<dbReference type="EC" id="3.2.1.25" evidence="3"/>
<evidence type="ECO:0000256" key="3">
    <source>
        <dbReference type="ARBA" id="ARBA00012754"/>
    </source>
</evidence>
<dbReference type="InterPro" id="IPR017853">
    <property type="entry name" value="GH"/>
</dbReference>
<organism evidence="9 10">
    <name type="scientific">Pseudolysinimonas kribbensis</name>
    <dbReference type="NCBI Taxonomy" id="433641"/>
    <lineage>
        <taxon>Bacteria</taxon>
        <taxon>Bacillati</taxon>
        <taxon>Actinomycetota</taxon>
        <taxon>Actinomycetes</taxon>
        <taxon>Micrococcales</taxon>
        <taxon>Microbacteriaceae</taxon>
        <taxon>Pseudolysinimonas</taxon>
    </lineage>
</organism>
<feature type="compositionally biased region" description="Basic and acidic residues" evidence="6">
    <location>
        <begin position="726"/>
        <end position="742"/>
    </location>
</feature>
<dbReference type="Gene3D" id="2.60.40.10">
    <property type="entry name" value="Immunoglobulins"/>
    <property type="match status" value="1"/>
</dbReference>
<evidence type="ECO:0000313" key="9">
    <source>
        <dbReference type="EMBL" id="GMA95618.1"/>
    </source>
</evidence>
<evidence type="ECO:0000256" key="5">
    <source>
        <dbReference type="ARBA" id="ARBA00023295"/>
    </source>
</evidence>
<dbReference type="InterPro" id="IPR050887">
    <property type="entry name" value="Beta-mannosidase_GH2"/>
</dbReference>
<evidence type="ECO:0000256" key="1">
    <source>
        <dbReference type="ARBA" id="ARBA00000829"/>
    </source>
</evidence>
<dbReference type="Gene3D" id="2.60.120.260">
    <property type="entry name" value="Galactose-binding domain-like"/>
    <property type="match status" value="1"/>
</dbReference>
<sequence>MFEGLDTIATVRLNGEVVLESRNQHRSYRVPVGSRLRQGANRLEVDFAAPVPEADRASLELEYRPHVNHHPYNAIRKMACSFGWDWGLDTATSGIWRPVRLESWSTARIAQAIVSAGIDGDDGVIELRVPVEAVGSDALRVVASVGLIEARADVVDGEATLRLVVPDADRWWPRGYGEQTRYELHVELFAGDRVLDERDHRIGFRTVRADTTPDEAGTPFTIVVNDRPVYVKGVNWIPDDAFPSRVDAARYRERLTQAADANVNLVRVWGGGIYESEDFYDAADDLGLLVWQDFLLACAAYAEEEPLASEIAAEAREAIVRLGRHASLVILNGNNENVWGHVDWGWEQRLEGRTWGATYYEDLFPGLVAELAPHVVYTPASPFSPDPSMHPNDELNGTMHIWELWNRRDYPHYRDYRPRFVSEFGWQGPPTWATLTEALPDEPLTPESPSMLVHQKAIEGNVKLTDGLVAHLPLPNTMPEWHWAMVLNQAVAVRTAIEWFRSLQPHNMGAIVWQLNDCWPVVSWAAIDGYGRRKPLWYALRGAYRDRLVTVQPEGDGLEVAIVNDTDAAWSGPLRISRLRYDGTALAEVGIDLDVPARGAARIPIPAEVAAVGDPADELLVAESAGERGLWFFTEPRDSALSEARLETEARAVDGGVEITVTAVDLVRELAVLADVAAPDAEADDMLLTLLPGERAVITVRTASGVDPARFLEPDVLRNANALLSPERHEPPHDRHHDDHRPRPLGARRPRVGHDVGMDRRARHLGDARGGALDGRDAPAEPELDHDRLRHPAGHGGLDRDPLARGPHAHRRRGALGDPRGARARLARVPQADRELPRRDLARLHRLLRLGRAGRGALGRLVRRVPGVHRPLRPDRRGGGCGDALRRVRDGALRPAGGRVARAHRRRPRGLLRHRHLQLRQVSGGPRLVVGRRRRHLGERLLPDRAVGGAARPDRAGRARARQAVPLHRGRLPQPRRLARSPERLDPAGRALRRRAGRLPRRDVRGVPRAGLGRRLRALGLARAALRPGGRGDQHRLLHVREAGAAGRRRLLRVAPLTGALGPTAAVSPSPSVAAMRLAQHQPGGE</sequence>
<evidence type="ECO:0000256" key="6">
    <source>
        <dbReference type="SAM" id="MobiDB-lite"/>
    </source>
</evidence>
<dbReference type="InterPro" id="IPR013783">
    <property type="entry name" value="Ig-like_fold"/>
</dbReference>
<dbReference type="SUPFAM" id="SSF49303">
    <property type="entry name" value="beta-Galactosidase/glucuronidase domain"/>
    <property type="match status" value="1"/>
</dbReference>
<dbReference type="Proteomes" id="UP001157034">
    <property type="component" value="Unassembled WGS sequence"/>
</dbReference>
<proteinExistence type="inferred from homology"/>
<comment type="similarity">
    <text evidence="2">Belongs to the glycosyl hydrolase 2 family.</text>
</comment>
<evidence type="ECO:0000256" key="2">
    <source>
        <dbReference type="ARBA" id="ARBA00007401"/>
    </source>
</evidence>
<dbReference type="InterPro" id="IPR008979">
    <property type="entry name" value="Galactose-bd-like_sf"/>
</dbReference>
<protein>
    <recommendedName>
        <fullName evidence="3">beta-mannosidase</fullName>
        <ecNumber evidence="3">3.2.1.25</ecNumber>
    </recommendedName>
</protein>
<keyword evidence="10" id="KW-1185">Reference proteome</keyword>
<feature type="compositionally biased region" description="Basic and acidic residues" evidence="6">
    <location>
        <begin position="774"/>
        <end position="790"/>
    </location>
</feature>
<dbReference type="EMBL" id="BSVB01000001">
    <property type="protein sequence ID" value="GMA95618.1"/>
    <property type="molecule type" value="Genomic_DNA"/>
</dbReference>
<keyword evidence="4" id="KW-0378">Hydrolase</keyword>
<feature type="compositionally biased region" description="Basic and acidic residues" evidence="6">
    <location>
        <begin position="752"/>
        <end position="767"/>
    </location>
</feature>
<reference evidence="10" key="1">
    <citation type="journal article" date="2019" name="Int. J. Syst. Evol. Microbiol.">
        <title>The Global Catalogue of Microorganisms (GCM) 10K type strain sequencing project: providing services to taxonomists for standard genome sequencing and annotation.</title>
        <authorList>
            <consortium name="The Broad Institute Genomics Platform"/>
            <consortium name="The Broad Institute Genome Sequencing Center for Infectious Disease"/>
            <person name="Wu L."/>
            <person name="Ma J."/>
        </authorList>
    </citation>
    <scope>NUCLEOTIDE SEQUENCE [LARGE SCALE GENOMIC DNA]</scope>
    <source>
        <strain evidence="10">NBRC 108894</strain>
    </source>
</reference>
<name>A0ABQ6K5B7_9MICO</name>
<feature type="domain" description="Glycoside hydrolase family 2 immunoglobulin-like beta-sandwich" evidence="7">
    <location>
        <begin position="132"/>
        <end position="205"/>
    </location>
</feature>
<comment type="caution">
    <text evidence="9">The sequence shown here is derived from an EMBL/GenBank/DDBJ whole genome shotgun (WGS) entry which is preliminary data.</text>
</comment>
<feature type="region of interest" description="Disordered" evidence="6">
    <location>
        <begin position="976"/>
        <end position="996"/>
    </location>
</feature>
<evidence type="ECO:0000259" key="8">
    <source>
        <dbReference type="Pfam" id="PF22666"/>
    </source>
</evidence>
<evidence type="ECO:0000259" key="7">
    <source>
        <dbReference type="Pfam" id="PF00703"/>
    </source>
</evidence>
<gene>
    <name evidence="9" type="ORF">GCM10025881_24420</name>
</gene>
<dbReference type="SUPFAM" id="SSF51445">
    <property type="entry name" value="(Trans)glycosidases"/>
    <property type="match status" value="1"/>
</dbReference>
<dbReference type="Pfam" id="PF22666">
    <property type="entry name" value="Glyco_hydro_2_N2"/>
    <property type="match status" value="1"/>
</dbReference>
<evidence type="ECO:0000313" key="10">
    <source>
        <dbReference type="Proteomes" id="UP001157034"/>
    </source>
</evidence>